<dbReference type="InParanoid" id="A0EAG7"/>
<gene>
    <name evidence="2" type="ORF">GSPATT00025016001</name>
</gene>
<dbReference type="OMA" id="NIHQEDH"/>
<dbReference type="OrthoDB" id="282889at2759"/>
<dbReference type="GeneID" id="5045466"/>
<protein>
    <recommendedName>
        <fullName evidence="4">B box-type domain-containing protein</fullName>
    </recommendedName>
</protein>
<feature type="region of interest" description="Disordered" evidence="1">
    <location>
        <begin position="270"/>
        <end position="291"/>
    </location>
</feature>
<dbReference type="AlphaFoldDB" id="A0EAG7"/>
<proteinExistence type="predicted"/>
<dbReference type="Proteomes" id="UP000000600">
    <property type="component" value="Unassembled WGS sequence"/>
</dbReference>
<dbReference type="RefSeq" id="XP_001459681.1">
    <property type="nucleotide sequence ID" value="XM_001459644.1"/>
</dbReference>
<evidence type="ECO:0000256" key="1">
    <source>
        <dbReference type="SAM" id="MobiDB-lite"/>
    </source>
</evidence>
<evidence type="ECO:0008006" key="4">
    <source>
        <dbReference type="Google" id="ProtNLM"/>
    </source>
</evidence>
<dbReference type="KEGG" id="ptm:GSPATT00025016001"/>
<evidence type="ECO:0000313" key="3">
    <source>
        <dbReference type="Proteomes" id="UP000000600"/>
    </source>
</evidence>
<dbReference type="HOGENOM" id="CLU_648077_0_0_1"/>
<name>A0EAG7_PARTE</name>
<reference evidence="2 3" key="1">
    <citation type="journal article" date="2006" name="Nature">
        <title>Global trends of whole-genome duplications revealed by the ciliate Paramecium tetraurelia.</title>
        <authorList>
            <consortium name="Genoscope"/>
            <person name="Aury J.-M."/>
            <person name="Jaillon O."/>
            <person name="Duret L."/>
            <person name="Noel B."/>
            <person name="Jubin C."/>
            <person name="Porcel B.M."/>
            <person name="Segurens B."/>
            <person name="Daubin V."/>
            <person name="Anthouard V."/>
            <person name="Aiach N."/>
            <person name="Arnaiz O."/>
            <person name="Billaut A."/>
            <person name="Beisson J."/>
            <person name="Blanc I."/>
            <person name="Bouhouche K."/>
            <person name="Camara F."/>
            <person name="Duharcourt S."/>
            <person name="Guigo R."/>
            <person name="Gogendeau D."/>
            <person name="Katinka M."/>
            <person name="Keller A.-M."/>
            <person name="Kissmehl R."/>
            <person name="Klotz C."/>
            <person name="Koll F."/>
            <person name="Le Moue A."/>
            <person name="Lepere C."/>
            <person name="Malinsky S."/>
            <person name="Nowacki M."/>
            <person name="Nowak J.K."/>
            <person name="Plattner H."/>
            <person name="Poulain J."/>
            <person name="Ruiz F."/>
            <person name="Serrano V."/>
            <person name="Zagulski M."/>
            <person name="Dessen P."/>
            <person name="Betermier M."/>
            <person name="Weissenbach J."/>
            <person name="Scarpelli C."/>
            <person name="Schachter V."/>
            <person name="Sperling L."/>
            <person name="Meyer E."/>
            <person name="Cohen J."/>
            <person name="Wincker P."/>
        </authorList>
    </citation>
    <scope>NUCLEOTIDE SEQUENCE [LARGE SCALE GENOMIC DNA]</scope>
    <source>
        <strain evidence="2 3">Stock d4-2</strain>
    </source>
</reference>
<feature type="region of interest" description="Disordered" evidence="1">
    <location>
        <begin position="1"/>
        <end position="34"/>
    </location>
</feature>
<accession>A0EAG7</accession>
<organism evidence="2 3">
    <name type="scientific">Paramecium tetraurelia</name>
    <dbReference type="NCBI Taxonomy" id="5888"/>
    <lineage>
        <taxon>Eukaryota</taxon>
        <taxon>Sar</taxon>
        <taxon>Alveolata</taxon>
        <taxon>Ciliophora</taxon>
        <taxon>Intramacronucleata</taxon>
        <taxon>Oligohymenophorea</taxon>
        <taxon>Peniculida</taxon>
        <taxon>Parameciidae</taxon>
        <taxon>Paramecium</taxon>
    </lineage>
</organism>
<sequence>MSSIQRQPRSRIFESDSQRPSDRPITPSQQQSTNYKIRQLTHNTQLTTPIVQCHYHPDQFIQNFCKHLDCLLPLCPACVNIHQEDHNNQQYAPTFDHLSTCLAEQQNKIVDVCNLLADDIQNVSELKIIINDHHKTQINKFLEAKEKLYQAIDNYLSTLENTLNTQSQKQLDYLLNQVNQFHRLSYERWNHLQTRLQKLSSEKCLKTLIKCYKQSKTEDIYSQQHEMSLQFTDQIKAQLKQIQIKPAQLQNIMEQLNLYIQIVTEQQNQPSPQQIRKSYRPSSQQHAVSASSIDARIKGYPIQQRYVIPRNKVELSIPQIQQSFLPQSQGGINYFNQAIIPLNVQQTQQLNNIPPLPFRPSVSVKQIINQFPQKNPFLPLMQPQENKKGELIDLKSSRHLLRTNEQYQNRIFNENDFSPKLNMT</sequence>
<keyword evidence="3" id="KW-1185">Reference proteome</keyword>
<feature type="compositionally biased region" description="Basic and acidic residues" evidence="1">
    <location>
        <begin position="11"/>
        <end position="22"/>
    </location>
</feature>
<evidence type="ECO:0000313" key="2">
    <source>
        <dbReference type="EMBL" id="CAK92284.1"/>
    </source>
</evidence>
<dbReference type="EMBL" id="CT868667">
    <property type="protein sequence ID" value="CAK92284.1"/>
    <property type="molecule type" value="Genomic_DNA"/>
</dbReference>